<dbReference type="SUPFAM" id="SSF50044">
    <property type="entry name" value="SH3-domain"/>
    <property type="match status" value="2"/>
</dbReference>
<dbReference type="PRINTS" id="PR00452">
    <property type="entry name" value="SH3DOMAIN"/>
</dbReference>
<evidence type="ECO:0000256" key="2">
    <source>
        <dbReference type="ARBA" id="ARBA00022443"/>
    </source>
</evidence>
<accession>A0A069DU74</accession>
<name>A0A069DU74_9HEMI</name>
<evidence type="ECO:0000256" key="1">
    <source>
        <dbReference type="ARBA" id="ARBA00004496"/>
    </source>
</evidence>
<feature type="region of interest" description="Disordered" evidence="5">
    <location>
        <begin position="30"/>
        <end position="64"/>
    </location>
</feature>
<evidence type="ECO:0000256" key="3">
    <source>
        <dbReference type="ARBA" id="ARBA00022490"/>
    </source>
</evidence>
<dbReference type="EMBL" id="GBGD01001637">
    <property type="protein sequence ID" value="JAC87252.1"/>
    <property type="molecule type" value="mRNA"/>
</dbReference>
<dbReference type="GO" id="GO:0005737">
    <property type="term" value="C:cytoplasm"/>
    <property type="evidence" value="ECO:0007669"/>
    <property type="project" value="UniProtKB-SubCell"/>
</dbReference>
<protein>
    <submittedName>
        <fullName evidence="7">Putative e3 ubiquitin-protein ligase sh3rf1</fullName>
    </submittedName>
</protein>
<organism evidence="7">
    <name type="scientific">Panstrongylus megistus</name>
    <dbReference type="NCBI Taxonomy" id="65343"/>
    <lineage>
        <taxon>Eukaryota</taxon>
        <taxon>Metazoa</taxon>
        <taxon>Ecdysozoa</taxon>
        <taxon>Arthropoda</taxon>
        <taxon>Hexapoda</taxon>
        <taxon>Insecta</taxon>
        <taxon>Pterygota</taxon>
        <taxon>Neoptera</taxon>
        <taxon>Paraneoptera</taxon>
        <taxon>Hemiptera</taxon>
        <taxon>Heteroptera</taxon>
        <taxon>Panheteroptera</taxon>
        <taxon>Cimicomorpha</taxon>
        <taxon>Reduviidae</taxon>
        <taxon>Triatominae</taxon>
        <taxon>Panstrongylus</taxon>
    </lineage>
</organism>
<comment type="subcellular location">
    <subcellularLocation>
        <location evidence="1">Cytoplasm</location>
    </subcellularLocation>
</comment>
<reference evidence="7" key="1">
    <citation type="journal article" date="2015" name="J. Med. Entomol.">
        <title>A Deep Insight Into the Sialotranscriptome of the Chagas Disease Vector, Panstrongylus megistus (Hemiptera: Heteroptera).</title>
        <authorList>
            <person name="Ribeiro J.M."/>
            <person name="Schwarz A."/>
            <person name="Francischetti I.M."/>
        </authorList>
    </citation>
    <scope>NUCLEOTIDE SEQUENCE</scope>
    <source>
        <tissue evidence="7">Salivary glands</tissue>
    </source>
</reference>
<feature type="region of interest" description="Disordered" evidence="5">
    <location>
        <begin position="1"/>
        <end position="20"/>
    </location>
</feature>
<dbReference type="PANTHER" id="PTHR47174:SF3">
    <property type="entry name" value="BRIDGING INTEGRATOR 3"/>
    <property type="match status" value="1"/>
</dbReference>
<dbReference type="InterPro" id="IPR036028">
    <property type="entry name" value="SH3-like_dom_sf"/>
</dbReference>
<feature type="compositionally biased region" description="Pro residues" evidence="5">
    <location>
        <begin position="245"/>
        <end position="255"/>
    </location>
</feature>
<dbReference type="PROSITE" id="PS50002">
    <property type="entry name" value="SH3"/>
    <property type="match status" value="2"/>
</dbReference>
<dbReference type="PRINTS" id="PR00499">
    <property type="entry name" value="P67PHOX"/>
</dbReference>
<dbReference type="Pfam" id="PF00018">
    <property type="entry name" value="SH3_1"/>
    <property type="match status" value="2"/>
</dbReference>
<dbReference type="InterPro" id="IPR046982">
    <property type="entry name" value="BIN3/RVS161-like"/>
</dbReference>
<feature type="compositionally biased region" description="Polar residues" evidence="5">
    <location>
        <begin position="225"/>
        <end position="239"/>
    </location>
</feature>
<dbReference type="CDD" id="cd00174">
    <property type="entry name" value="SH3"/>
    <property type="match status" value="1"/>
</dbReference>
<dbReference type="Gene3D" id="2.30.30.40">
    <property type="entry name" value="SH3 Domains"/>
    <property type="match status" value="2"/>
</dbReference>
<dbReference type="InterPro" id="IPR001452">
    <property type="entry name" value="SH3_domain"/>
</dbReference>
<proteinExistence type="evidence at transcript level"/>
<dbReference type="GO" id="GO:0006897">
    <property type="term" value="P:endocytosis"/>
    <property type="evidence" value="ECO:0007669"/>
    <property type="project" value="InterPro"/>
</dbReference>
<feature type="compositionally biased region" description="Polar residues" evidence="5">
    <location>
        <begin position="151"/>
        <end position="169"/>
    </location>
</feature>
<evidence type="ECO:0000256" key="5">
    <source>
        <dbReference type="SAM" id="MobiDB-lite"/>
    </source>
</evidence>
<feature type="non-terminal residue" evidence="7">
    <location>
        <position position="1"/>
    </location>
</feature>
<evidence type="ECO:0000259" key="6">
    <source>
        <dbReference type="PROSITE" id="PS50002"/>
    </source>
</evidence>
<feature type="compositionally biased region" description="Pro residues" evidence="5">
    <location>
        <begin position="1"/>
        <end position="10"/>
    </location>
</feature>
<dbReference type="PANTHER" id="PTHR47174">
    <property type="entry name" value="BRIDGING INTEGRATOR 3"/>
    <property type="match status" value="1"/>
</dbReference>
<dbReference type="GO" id="GO:0051666">
    <property type="term" value="P:actin cortical patch localization"/>
    <property type="evidence" value="ECO:0007669"/>
    <property type="project" value="InterPro"/>
</dbReference>
<keyword evidence="3" id="KW-0963">Cytoplasm</keyword>
<feature type="domain" description="SH3" evidence="6">
    <location>
        <begin position="282"/>
        <end position="341"/>
    </location>
</feature>
<feature type="domain" description="SH3" evidence="6">
    <location>
        <begin position="348"/>
        <end position="407"/>
    </location>
</feature>
<feature type="region of interest" description="Disordered" evidence="5">
    <location>
        <begin position="151"/>
        <end position="255"/>
    </location>
</feature>
<dbReference type="SMART" id="SM00326">
    <property type="entry name" value="SH3"/>
    <property type="match status" value="2"/>
</dbReference>
<evidence type="ECO:0000313" key="7">
    <source>
        <dbReference type="EMBL" id="JAC87252.1"/>
    </source>
</evidence>
<sequence length="412" mass="45300">IKIPTRPAPSLPVSRSNIVKQSPADIFLSDPFSPFKTLSTQQDKKKPPPRPPPPKLFTSQVTNQSRSTFGSIKKKQQKPAATAIVKPLPPASNIPVGTLIDLQSPPSSPPFPTKLRTSLSVGNISNYTNNTSLIESGFEDDFNSILSSTATTPAFDPWSTNSDFTPSSSKTPSPDLMLPPPPTKSESKSKSYKQMAKNQSGYKPTIICVPSTNKTKPIRPPPPSNSALCNIKSASNNPLNKEGSPPMPSMPPPPPPPEALSVLSTCPAVPPRPTDIKVTTTDKQPYCIAQYDYESDHPDDLKFKEGDVISLISEVNEEWLRGKYLNNEGIFPKCYVKIMVPLFESYPQSIMTMIAVYPFSAETWDDLDLKEGDKIKVLKRINKDWLYGECEGKKGQFPECYTQDITDLDVDG</sequence>
<dbReference type="AlphaFoldDB" id="A0A069DU74"/>
<keyword evidence="2 4" id="KW-0728">SH3 domain</keyword>
<dbReference type="GO" id="GO:0015629">
    <property type="term" value="C:actin cytoskeleton"/>
    <property type="evidence" value="ECO:0007669"/>
    <property type="project" value="TreeGrafter"/>
</dbReference>
<dbReference type="GO" id="GO:0008289">
    <property type="term" value="F:lipid binding"/>
    <property type="evidence" value="ECO:0007669"/>
    <property type="project" value="TreeGrafter"/>
</dbReference>
<evidence type="ECO:0000256" key="4">
    <source>
        <dbReference type="PROSITE-ProRule" id="PRU00192"/>
    </source>
</evidence>
<dbReference type="GO" id="GO:0097320">
    <property type="term" value="P:plasma membrane tubulation"/>
    <property type="evidence" value="ECO:0007669"/>
    <property type="project" value="TreeGrafter"/>
</dbReference>